<feature type="compositionally biased region" description="Basic and acidic residues" evidence="1">
    <location>
        <begin position="44"/>
        <end position="54"/>
    </location>
</feature>
<keyword evidence="3" id="KW-1185">Reference proteome</keyword>
<proteinExistence type="predicted"/>
<dbReference type="PANTHER" id="PTHR33067">
    <property type="entry name" value="RNA-DIRECTED DNA POLYMERASE-RELATED"/>
    <property type="match status" value="1"/>
</dbReference>
<sequence length="197" mass="22138">MLRSSKSLDGNVGVNTTLIDEEGEKALNDDDGPFDGVNKMSSKGKGEMIDKPTKTLNQYKKDNEGKDPTMELTKQVKVPFPKRLKGDKKAKIFKRFLEVFKKLEINIPIYGSTREYANFIKQFLSSKRKLNSDKILCLTEWRSPLITTKLPQKLKDSGSFSIPCDVGGIHFNRGLCDLGASINLLPFLVYKKFNGGI</sequence>
<feature type="compositionally biased region" description="Acidic residues" evidence="1">
    <location>
        <begin position="19"/>
        <end position="33"/>
    </location>
</feature>
<evidence type="ECO:0000256" key="1">
    <source>
        <dbReference type="SAM" id="MobiDB-lite"/>
    </source>
</evidence>
<comment type="caution">
    <text evidence="2">The sequence shown here is derived from an EMBL/GenBank/DDBJ whole genome shotgun (WGS) entry which is preliminary data.</text>
</comment>
<protein>
    <submittedName>
        <fullName evidence="2">Uncharacterized protein</fullName>
    </submittedName>
</protein>
<dbReference type="Proteomes" id="UP001630127">
    <property type="component" value="Unassembled WGS sequence"/>
</dbReference>
<evidence type="ECO:0000313" key="2">
    <source>
        <dbReference type="EMBL" id="KAL3520109.1"/>
    </source>
</evidence>
<organism evidence="2 3">
    <name type="scientific">Cinchona calisaya</name>
    <dbReference type="NCBI Taxonomy" id="153742"/>
    <lineage>
        <taxon>Eukaryota</taxon>
        <taxon>Viridiplantae</taxon>
        <taxon>Streptophyta</taxon>
        <taxon>Embryophyta</taxon>
        <taxon>Tracheophyta</taxon>
        <taxon>Spermatophyta</taxon>
        <taxon>Magnoliopsida</taxon>
        <taxon>eudicotyledons</taxon>
        <taxon>Gunneridae</taxon>
        <taxon>Pentapetalae</taxon>
        <taxon>asterids</taxon>
        <taxon>lamiids</taxon>
        <taxon>Gentianales</taxon>
        <taxon>Rubiaceae</taxon>
        <taxon>Cinchonoideae</taxon>
        <taxon>Cinchoneae</taxon>
        <taxon>Cinchona</taxon>
    </lineage>
</organism>
<feature type="compositionally biased region" description="Polar residues" evidence="1">
    <location>
        <begin position="1"/>
        <end position="18"/>
    </location>
</feature>
<feature type="region of interest" description="Disordered" evidence="1">
    <location>
        <begin position="1"/>
        <end position="54"/>
    </location>
</feature>
<dbReference type="AlphaFoldDB" id="A0ABD2ZKW4"/>
<name>A0ABD2ZKW4_9GENT</name>
<gene>
    <name evidence="2" type="ORF">ACH5RR_018258</name>
</gene>
<dbReference type="EMBL" id="JBJUIK010000008">
    <property type="protein sequence ID" value="KAL3520109.1"/>
    <property type="molecule type" value="Genomic_DNA"/>
</dbReference>
<reference evidence="2 3" key="1">
    <citation type="submission" date="2024-11" db="EMBL/GenBank/DDBJ databases">
        <title>A near-complete genome assembly of Cinchona calisaya.</title>
        <authorList>
            <person name="Lian D.C."/>
            <person name="Zhao X.W."/>
            <person name="Wei L."/>
        </authorList>
    </citation>
    <scope>NUCLEOTIDE SEQUENCE [LARGE SCALE GENOMIC DNA]</scope>
    <source>
        <tissue evidence="2">Nenye</tissue>
    </source>
</reference>
<evidence type="ECO:0000313" key="3">
    <source>
        <dbReference type="Proteomes" id="UP001630127"/>
    </source>
</evidence>
<dbReference type="PANTHER" id="PTHR33067:SF31">
    <property type="entry name" value="RNA-DIRECTED DNA POLYMERASE"/>
    <property type="match status" value="1"/>
</dbReference>
<accession>A0ABD2ZKW4</accession>